<dbReference type="EMBL" id="AEET01000012">
    <property type="protein sequence ID" value="EFM46932.1"/>
    <property type="molecule type" value="Genomic_DNA"/>
</dbReference>
<dbReference type="Proteomes" id="UP000003045">
    <property type="component" value="Unassembled WGS sequence"/>
</dbReference>
<dbReference type="AlphaFoldDB" id="E0QNG0"/>
<evidence type="ECO:0000313" key="1">
    <source>
        <dbReference type="EMBL" id="EFM46932.1"/>
    </source>
</evidence>
<keyword evidence="2" id="KW-1185">Reference proteome</keyword>
<name>E0QNG0_9ACTO</name>
<accession>E0QNG0</accession>
<reference evidence="1" key="1">
    <citation type="submission" date="2010-08" db="EMBL/GenBank/DDBJ databases">
        <authorList>
            <person name="Muzny D."/>
            <person name="Qin X."/>
            <person name="Deng J."/>
            <person name="Jiang H."/>
            <person name="Liu Y."/>
            <person name="Qu J."/>
            <person name="Song X.-Z."/>
            <person name="Zhang L."/>
            <person name="Thornton R."/>
            <person name="Coyle M."/>
            <person name="Francisco L."/>
            <person name="Jackson L."/>
            <person name="Javaid M."/>
            <person name="Korchina V."/>
            <person name="Kovar C."/>
            <person name="Mata R."/>
            <person name="Mathew T."/>
            <person name="Ngo R."/>
            <person name="Nguyen L."/>
            <person name="Nguyen N."/>
            <person name="Okwuonu G."/>
            <person name="Ongeri F."/>
            <person name="Pham C."/>
            <person name="Simmons D."/>
            <person name="Wilczek-Boney K."/>
            <person name="Hale W."/>
            <person name="Jakkamsetti A."/>
            <person name="Pham P."/>
            <person name="Ruth R."/>
            <person name="San Lucas F."/>
            <person name="Warren J."/>
            <person name="Zhang J."/>
            <person name="Zhao Z."/>
            <person name="Zhou C."/>
            <person name="Zhu D."/>
            <person name="Lee S."/>
            <person name="Bess C."/>
            <person name="Blankenburg K."/>
            <person name="Forbes L."/>
            <person name="Fu Q."/>
            <person name="Gubbala S."/>
            <person name="Hirani K."/>
            <person name="Jayaseelan J.C."/>
            <person name="Lara F."/>
            <person name="Munidasa M."/>
            <person name="Palculict T."/>
            <person name="Patil S."/>
            <person name="Pu L.-L."/>
            <person name="Saada N."/>
            <person name="Tang L."/>
            <person name="Weissenberger G."/>
            <person name="Zhu Y."/>
            <person name="Hemphill L."/>
            <person name="Shang Y."/>
            <person name="Youmans B."/>
            <person name="Ayvaz T."/>
            <person name="Ross M."/>
            <person name="Santibanez J."/>
            <person name="Aqrawi P."/>
            <person name="Gross S."/>
            <person name="Joshi V."/>
            <person name="Fowler G."/>
            <person name="Nazareth L."/>
            <person name="Reid J."/>
            <person name="Worley K."/>
            <person name="Petrosino J."/>
            <person name="Highlander S."/>
            <person name="Gibbs R."/>
        </authorList>
    </citation>
    <scope>NUCLEOTIDE SEQUENCE [LARGE SCALE GENOMIC DNA]</scope>
    <source>
        <strain evidence="1">ATCC 35239</strain>
    </source>
</reference>
<proteinExistence type="predicted"/>
<protein>
    <submittedName>
        <fullName evidence="1">Uncharacterized protein</fullName>
    </submittedName>
</protein>
<dbReference type="STRING" id="871571.HMPREF0580_0424"/>
<organism evidence="1 2">
    <name type="scientific">Mobiluncus mulieris ATCC 35239</name>
    <dbReference type="NCBI Taxonomy" id="871571"/>
    <lineage>
        <taxon>Bacteria</taxon>
        <taxon>Bacillati</taxon>
        <taxon>Actinomycetota</taxon>
        <taxon>Actinomycetes</taxon>
        <taxon>Actinomycetales</taxon>
        <taxon>Actinomycetaceae</taxon>
        <taxon>Mobiluncus</taxon>
    </lineage>
</organism>
<dbReference type="HOGENOM" id="CLU_3081925_0_0_11"/>
<comment type="caution">
    <text evidence="1">The sequence shown here is derived from an EMBL/GenBank/DDBJ whole genome shotgun (WGS) entry which is preliminary data.</text>
</comment>
<evidence type="ECO:0000313" key="2">
    <source>
        <dbReference type="Proteomes" id="UP000003045"/>
    </source>
</evidence>
<gene>
    <name evidence="1" type="ORF">HMPREF0580_0424</name>
</gene>
<sequence>MAGAIFPEFVTAGCEYCRQAQKSPLYLDNLKSRCRNSNLKSSKSKILVCQKH</sequence>